<evidence type="ECO:0000313" key="3">
    <source>
        <dbReference type="EMBL" id="TVU11300.1"/>
    </source>
</evidence>
<dbReference type="Proteomes" id="UP000324897">
    <property type="component" value="Chromosome 3"/>
</dbReference>
<sequence>MASHQAEAARWLQLLAVKGVQELDFINRPWPLELPLPAALFSLSSLTRLHLGIWRFPDTTALNHAAAFPHLRELFLTLVLMKDQDIAFLIERSPVLEILTIISSRTGVRLRLVSHSLRCLQLVMSPLANIAVVDAPRLERLFLIATMGCGIGGKKCARIRIDNAPNLCMLGYWQPGQHQLQIGHADIQAGTKVRSSSAIVPSIRILGLEVQFEVRNEVKTSMKVDEPTGKVNLKFWQEAGPVECVQQHVKKLVFHGFQGKRSEVAFLKFVAENAQVLEKMVIVMCSGSFSVENDVNVKLRPLTSAKWACKGVQLTILKSPVCEEEHPFPWRFRMASEFSCGDPFDLDTN</sequence>
<dbReference type="InterPro" id="IPR006566">
    <property type="entry name" value="FBD"/>
</dbReference>
<dbReference type="Gene3D" id="3.80.10.10">
    <property type="entry name" value="Ribonuclease Inhibitor"/>
    <property type="match status" value="1"/>
</dbReference>
<feature type="domain" description="F-box/LRR-repeat protein 15/At3g58940/PEG3-like LRR" evidence="2">
    <location>
        <begin position="9"/>
        <end position="222"/>
    </location>
</feature>
<dbReference type="PANTHER" id="PTHR32141:SF181">
    <property type="entry name" value="F-BOX DOMAIN-CONTAINING PROTEIN"/>
    <property type="match status" value="1"/>
</dbReference>
<evidence type="ECO:0000259" key="2">
    <source>
        <dbReference type="Pfam" id="PF24758"/>
    </source>
</evidence>
<evidence type="ECO:0000313" key="4">
    <source>
        <dbReference type="Proteomes" id="UP000324897"/>
    </source>
</evidence>
<dbReference type="SUPFAM" id="SSF52047">
    <property type="entry name" value="RNI-like"/>
    <property type="match status" value="1"/>
</dbReference>
<dbReference type="AlphaFoldDB" id="A0A5J9TIW3"/>
<dbReference type="InterPro" id="IPR032675">
    <property type="entry name" value="LRR_dom_sf"/>
</dbReference>
<dbReference type="InterPro" id="IPR055411">
    <property type="entry name" value="LRR_FXL15/At3g58940/PEG3-like"/>
</dbReference>
<dbReference type="Pfam" id="PF24758">
    <property type="entry name" value="LRR_At5g56370"/>
    <property type="match status" value="1"/>
</dbReference>
<feature type="non-terminal residue" evidence="3">
    <location>
        <position position="1"/>
    </location>
</feature>
<accession>A0A5J9TIW3</accession>
<dbReference type="Pfam" id="PF08387">
    <property type="entry name" value="FBD"/>
    <property type="match status" value="1"/>
</dbReference>
<dbReference type="OrthoDB" id="676217at2759"/>
<reference evidence="3 4" key="1">
    <citation type="journal article" date="2019" name="Sci. Rep.">
        <title>A high-quality genome of Eragrostis curvula grass provides insights into Poaceae evolution and supports new strategies to enhance forage quality.</title>
        <authorList>
            <person name="Carballo J."/>
            <person name="Santos B.A.C.M."/>
            <person name="Zappacosta D."/>
            <person name="Garbus I."/>
            <person name="Selva J.P."/>
            <person name="Gallo C.A."/>
            <person name="Diaz A."/>
            <person name="Albertini E."/>
            <person name="Caccamo M."/>
            <person name="Echenique V."/>
        </authorList>
    </citation>
    <scope>NUCLEOTIDE SEQUENCE [LARGE SCALE GENOMIC DNA]</scope>
    <source>
        <strain evidence="4">cv. Victoria</strain>
        <tissue evidence="3">Leaf</tissue>
    </source>
</reference>
<protein>
    <submittedName>
        <fullName evidence="3">Uncharacterized protein</fullName>
    </submittedName>
</protein>
<gene>
    <name evidence="3" type="ORF">EJB05_44876</name>
</gene>
<evidence type="ECO:0000259" key="1">
    <source>
        <dbReference type="Pfam" id="PF08387"/>
    </source>
</evidence>
<dbReference type="InterPro" id="IPR055302">
    <property type="entry name" value="F-box_dom-containing"/>
</dbReference>
<name>A0A5J9TIW3_9POAL</name>
<dbReference type="EMBL" id="RWGY01000039">
    <property type="protein sequence ID" value="TVU11300.1"/>
    <property type="molecule type" value="Genomic_DNA"/>
</dbReference>
<comment type="caution">
    <text evidence="3">The sequence shown here is derived from an EMBL/GenBank/DDBJ whole genome shotgun (WGS) entry which is preliminary data.</text>
</comment>
<proteinExistence type="predicted"/>
<feature type="domain" description="FBD" evidence="1">
    <location>
        <begin position="237"/>
        <end position="282"/>
    </location>
</feature>
<dbReference type="Gramene" id="TVU11300">
    <property type="protein sequence ID" value="TVU11300"/>
    <property type="gene ID" value="EJB05_44876"/>
</dbReference>
<organism evidence="3 4">
    <name type="scientific">Eragrostis curvula</name>
    <name type="common">weeping love grass</name>
    <dbReference type="NCBI Taxonomy" id="38414"/>
    <lineage>
        <taxon>Eukaryota</taxon>
        <taxon>Viridiplantae</taxon>
        <taxon>Streptophyta</taxon>
        <taxon>Embryophyta</taxon>
        <taxon>Tracheophyta</taxon>
        <taxon>Spermatophyta</taxon>
        <taxon>Magnoliopsida</taxon>
        <taxon>Liliopsida</taxon>
        <taxon>Poales</taxon>
        <taxon>Poaceae</taxon>
        <taxon>PACMAD clade</taxon>
        <taxon>Chloridoideae</taxon>
        <taxon>Eragrostideae</taxon>
        <taxon>Eragrostidinae</taxon>
        <taxon>Eragrostis</taxon>
    </lineage>
</organism>
<keyword evidence="4" id="KW-1185">Reference proteome</keyword>
<dbReference type="PANTHER" id="PTHR32141">
    <property type="match status" value="1"/>
</dbReference>